<dbReference type="RefSeq" id="WP_147928923.1">
    <property type="nucleotide sequence ID" value="NZ_VOXD01000002.1"/>
</dbReference>
<dbReference type="CDD" id="cd04301">
    <property type="entry name" value="NAT_SF"/>
    <property type="match status" value="1"/>
</dbReference>
<dbReference type="AlphaFoldDB" id="A0A5C7FMN8"/>
<reference evidence="2 3" key="1">
    <citation type="submission" date="2019-08" db="EMBL/GenBank/DDBJ databases">
        <title>Lewinella sp. strain SSH13 Genome sequencing and assembly.</title>
        <authorList>
            <person name="Kim I."/>
        </authorList>
    </citation>
    <scope>NUCLEOTIDE SEQUENCE [LARGE SCALE GENOMIC DNA]</scope>
    <source>
        <strain evidence="2 3">SSH13</strain>
    </source>
</reference>
<accession>A0A5C7FMN8</accession>
<dbReference type="SUPFAM" id="SSF55729">
    <property type="entry name" value="Acyl-CoA N-acyltransferases (Nat)"/>
    <property type="match status" value="1"/>
</dbReference>
<dbReference type="InterPro" id="IPR000182">
    <property type="entry name" value="GNAT_dom"/>
</dbReference>
<protein>
    <submittedName>
        <fullName evidence="2">GNAT family N-acetyltransferase</fullName>
    </submittedName>
</protein>
<sequence>MQLTYLPVHFQNLTTSQLYQLLRLRAEVFVVEQNCVYQDLDDKDQQAIHLLGLTEDGRLAAYTRILEKGISYDDYASIGRVITAPFARGTGLGRPLMQESLRVLFRYYGAQTVKISAQAHLDKYYGSIGFKGIGDVYDEDGIPHRAMLYTPLPDSGKSAG</sequence>
<dbReference type="PROSITE" id="PS51186">
    <property type="entry name" value="GNAT"/>
    <property type="match status" value="1"/>
</dbReference>
<dbReference type="Proteomes" id="UP000321907">
    <property type="component" value="Unassembled WGS sequence"/>
</dbReference>
<dbReference type="EMBL" id="VOXD01000002">
    <property type="protein sequence ID" value="TXF91384.1"/>
    <property type="molecule type" value="Genomic_DNA"/>
</dbReference>
<comment type="caution">
    <text evidence="2">The sequence shown here is derived from an EMBL/GenBank/DDBJ whole genome shotgun (WGS) entry which is preliminary data.</text>
</comment>
<proteinExistence type="predicted"/>
<keyword evidence="3" id="KW-1185">Reference proteome</keyword>
<gene>
    <name evidence="2" type="ORF">FUA23_01420</name>
</gene>
<feature type="domain" description="N-acetyltransferase" evidence="1">
    <location>
        <begin position="8"/>
        <end position="154"/>
    </location>
</feature>
<evidence type="ECO:0000313" key="3">
    <source>
        <dbReference type="Proteomes" id="UP000321907"/>
    </source>
</evidence>
<dbReference type="GO" id="GO:0016747">
    <property type="term" value="F:acyltransferase activity, transferring groups other than amino-acyl groups"/>
    <property type="evidence" value="ECO:0007669"/>
    <property type="project" value="InterPro"/>
</dbReference>
<dbReference type="InterPro" id="IPR016181">
    <property type="entry name" value="Acyl_CoA_acyltransferase"/>
</dbReference>
<evidence type="ECO:0000313" key="2">
    <source>
        <dbReference type="EMBL" id="TXF91384.1"/>
    </source>
</evidence>
<dbReference type="Pfam" id="PF13673">
    <property type="entry name" value="Acetyltransf_10"/>
    <property type="match status" value="1"/>
</dbReference>
<name>A0A5C7FMN8_9BACT</name>
<evidence type="ECO:0000259" key="1">
    <source>
        <dbReference type="PROSITE" id="PS51186"/>
    </source>
</evidence>
<organism evidence="2 3">
    <name type="scientific">Neolewinella aurantiaca</name>
    <dbReference type="NCBI Taxonomy" id="2602767"/>
    <lineage>
        <taxon>Bacteria</taxon>
        <taxon>Pseudomonadati</taxon>
        <taxon>Bacteroidota</taxon>
        <taxon>Saprospiria</taxon>
        <taxon>Saprospirales</taxon>
        <taxon>Lewinellaceae</taxon>
        <taxon>Neolewinella</taxon>
    </lineage>
</organism>
<dbReference type="Gene3D" id="3.40.630.30">
    <property type="match status" value="1"/>
</dbReference>
<keyword evidence="2" id="KW-0808">Transferase</keyword>
<dbReference type="OrthoDB" id="9796171at2"/>